<protein>
    <recommendedName>
        <fullName evidence="1">RhiE-like KS-MAT linker domain-containing protein</fullName>
    </recommendedName>
</protein>
<keyword evidence="3" id="KW-1185">Reference proteome</keyword>
<gene>
    <name evidence="2" type="ORF">ACFPZ4_32230</name>
</gene>
<sequence length="120" mass="12533">PRALAEVAATLALGRREFGCRAAVVATDLAAAVAGLDELLAAAGPEELPAAAAPAELPAADARVAGPDGELRELALDWVAGRDVDWAALHPEGGVRRTGLPTYPFQRQRHWIDPPQKGAR</sequence>
<evidence type="ECO:0000259" key="1">
    <source>
        <dbReference type="Pfam" id="PF22336"/>
    </source>
</evidence>
<organism evidence="2 3">
    <name type="scientific">Micromonospora harpali</name>
    <dbReference type="NCBI Taxonomy" id="1490225"/>
    <lineage>
        <taxon>Bacteria</taxon>
        <taxon>Bacillati</taxon>
        <taxon>Actinomycetota</taxon>
        <taxon>Actinomycetes</taxon>
        <taxon>Micromonosporales</taxon>
        <taxon>Micromonosporaceae</taxon>
        <taxon>Micromonospora</taxon>
    </lineage>
</organism>
<accession>A0ABW1I1C5</accession>
<dbReference type="Proteomes" id="UP001596207">
    <property type="component" value="Unassembled WGS sequence"/>
</dbReference>
<dbReference type="EMBL" id="JBHSQQ010000508">
    <property type="protein sequence ID" value="MFC5946114.1"/>
    <property type="molecule type" value="Genomic_DNA"/>
</dbReference>
<evidence type="ECO:0000313" key="2">
    <source>
        <dbReference type="EMBL" id="MFC5946114.1"/>
    </source>
</evidence>
<feature type="domain" description="RhiE-like KS-MAT linker" evidence="1">
    <location>
        <begin position="3"/>
        <end position="41"/>
    </location>
</feature>
<name>A0ABW1I1C5_9ACTN</name>
<dbReference type="Pfam" id="PF22336">
    <property type="entry name" value="RhiE-like_linker"/>
    <property type="match status" value="1"/>
</dbReference>
<evidence type="ECO:0000313" key="3">
    <source>
        <dbReference type="Proteomes" id="UP001596207"/>
    </source>
</evidence>
<dbReference type="InterPro" id="IPR054514">
    <property type="entry name" value="RhiE-like_linker"/>
</dbReference>
<dbReference type="Gene3D" id="3.30.70.3290">
    <property type="match status" value="1"/>
</dbReference>
<proteinExistence type="predicted"/>
<reference evidence="3" key="1">
    <citation type="journal article" date="2019" name="Int. J. Syst. Evol. Microbiol.">
        <title>The Global Catalogue of Microorganisms (GCM) 10K type strain sequencing project: providing services to taxonomists for standard genome sequencing and annotation.</title>
        <authorList>
            <consortium name="The Broad Institute Genomics Platform"/>
            <consortium name="The Broad Institute Genome Sequencing Center for Infectious Disease"/>
            <person name="Wu L."/>
            <person name="Ma J."/>
        </authorList>
    </citation>
    <scope>NUCLEOTIDE SEQUENCE [LARGE SCALE GENOMIC DNA]</scope>
    <source>
        <strain evidence="3">CGMCC 4.7173</strain>
    </source>
</reference>
<comment type="caution">
    <text evidence="2">The sequence shown here is derived from an EMBL/GenBank/DDBJ whole genome shotgun (WGS) entry which is preliminary data.</text>
</comment>
<feature type="non-terminal residue" evidence="2">
    <location>
        <position position="1"/>
    </location>
</feature>